<feature type="transmembrane region" description="Helical" evidence="1">
    <location>
        <begin position="324"/>
        <end position="350"/>
    </location>
</feature>
<dbReference type="Proteomes" id="UP001432202">
    <property type="component" value="Chromosome"/>
</dbReference>
<feature type="transmembrane region" description="Helical" evidence="1">
    <location>
        <begin position="268"/>
        <end position="295"/>
    </location>
</feature>
<proteinExistence type="predicted"/>
<keyword evidence="3" id="KW-1185">Reference proteome</keyword>
<feature type="transmembrane region" description="Helical" evidence="1">
    <location>
        <begin position="68"/>
        <end position="87"/>
    </location>
</feature>
<dbReference type="AlphaFoldDB" id="A0AAX4KY52"/>
<reference evidence="2 3" key="1">
    <citation type="submission" date="2024-02" db="EMBL/GenBank/DDBJ databases">
        <title>STSV induces naive adaptation in Sulfolobus.</title>
        <authorList>
            <person name="Xiang X."/>
            <person name="Song M."/>
        </authorList>
    </citation>
    <scope>NUCLEOTIDE SEQUENCE [LARGE SCALE GENOMIC DNA]</scope>
    <source>
        <strain evidence="2 3">RT2</strain>
    </source>
</reference>
<name>A0AAX4KY52_9CREN</name>
<keyword evidence="1" id="KW-0472">Membrane</keyword>
<feature type="transmembrane region" description="Helical" evidence="1">
    <location>
        <begin position="515"/>
        <end position="532"/>
    </location>
</feature>
<evidence type="ECO:0000313" key="3">
    <source>
        <dbReference type="Proteomes" id="UP001432202"/>
    </source>
</evidence>
<protein>
    <recommendedName>
        <fullName evidence="4">Multipass membrane protein</fullName>
    </recommendedName>
</protein>
<dbReference type="GeneID" id="89336506"/>
<feature type="transmembrane region" description="Helical" evidence="1">
    <location>
        <begin position="12"/>
        <end position="29"/>
    </location>
</feature>
<feature type="transmembrane region" description="Helical" evidence="1">
    <location>
        <begin position="99"/>
        <end position="116"/>
    </location>
</feature>
<accession>A0AAX4KY52</accession>
<evidence type="ECO:0008006" key="4">
    <source>
        <dbReference type="Google" id="ProtNLM"/>
    </source>
</evidence>
<gene>
    <name evidence="2" type="ORF">V6M85_07020</name>
</gene>
<dbReference type="RefSeq" id="WP_338598297.1">
    <property type="nucleotide sequence ID" value="NZ_CP146016.1"/>
</dbReference>
<evidence type="ECO:0000256" key="1">
    <source>
        <dbReference type="SAM" id="Phobius"/>
    </source>
</evidence>
<feature type="transmembrane region" description="Helical" evidence="1">
    <location>
        <begin position="189"/>
        <end position="204"/>
    </location>
</feature>
<dbReference type="EMBL" id="CP146016">
    <property type="protein sequence ID" value="WWQ59260.1"/>
    <property type="molecule type" value="Genomic_DNA"/>
</dbReference>
<sequence>MNVRGLRRNDIIYPAIFVVIFLIALRNYLVSPPYTLGDTTILSQSNPGLYSPFATIQYYLSLILGENSLIKLLNFLAFIIAPISIYFTLGRKNDIIKNLVLPLIFTLNPFALSIFYAGDGESVLLVYSLQPLVFYLTYKMLTDEKNINKYFIYLSIVEVIGQIFFFQMFLFSFFFQLPLILLSIREKKYIFFIYPILADFIGFLSEVSEEIGLYIGVVPSVLVSPANTLTKLGLAYYSTVVSALLFAIAIITIFVYKNKYSLALMSSVGFLLLIYAILQNFTFHIPVISALLAAITTFQTKVYLISFGLIDLSLFYLRKTKELIVPLLLLMLIVLLPNTGGLQATTYSIFSFKPQPIPSWYYELYDFLSQNAPGNVYSTTAQYPYLQYLPGFSGFIPGLDFIHNLTSNPFYGAKFILSSFQLNDPSLELVKTFGPILVYYNQNYTGLVHYLNGTPVSNYSISKGEIIVSVPKGNLPVIVSLPYSKFWTNAENYNGFLELTSTISYNWLVGLEYKLFFVSLLFFILPFVMLLLEKTPMKDLIVGR</sequence>
<feature type="transmembrane region" description="Helical" evidence="1">
    <location>
        <begin position="150"/>
        <end position="177"/>
    </location>
</feature>
<evidence type="ECO:0000313" key="2">
    <source>
        <dbReference type="EMBL" id="WWQ59260.1"/>
    </source>
</evidence>
<keyword evidence="1" id="KW-0812">Transmembrane</keyword>
<feature type="transmembrane region" description="Helical" evidence="1">
    <location>
        <begin position="235"/>
        <end position="256"/>
    </location>
</feature>
<organism evidence="2 3">
    <name type="scientific">Sulfolobus tengchongensis</name>
    <dbReference type="NCBI Taxonomy" id="207809"/>
    <lineage>
        <taxon>Archaea</taxon>
        <taxon>Thermoproteota</taxon>
        <taxon>Thermoprotei</taxon>
        <taxon>Sulfolobales</taxon>
        <taxon>Sulfolobaceae</taxon>
        <taxon>Sulfolobus</taxon>
    </lineage>
</organism>
<keyword evidence="1" id="KW-1133">Transmembrane helix</keyword>